<dbReference type="RefSeq" id="WP_100423428.1">
    <property type="nucleotide sequence ID" value="NZ_BOOX01000001.1"/>
</dbReference>
<dbReference type="GO" id="GO:0015689">
    <property type="term" value="P:molybdate ion transport"/>
    <property type="evidence" value="ECO:0007669"/>
    <property type="project" value="InterPro"/>
</dbReference>
<keyword evidence="1 2" id="KW-0500">Molybdenum</keyword>
<reference evidence="4 5" key="1">
    <citation type="submission" date="2017-11" db="EMBL/GenBank/DDBJ databases">
        <title>Genomic Encyclopedia of Archaeal and Bacterial Type Strains, Phase II (KMG-II): From Individual Species to Whole Genera.</title>
        <authorList>
            <person name="Goeker M."/>
        </authorList>
    </citation>
    <scope>NUCLEOTIDE SEQUENCE [LARGE SCALE GENOMIC DNA]</scope>
    <source>
        <strain evidence="4 5">DSM 25478</strain>
    </source>
</reference>
<dbReference type="InterPro" id="IPR004606">
    <property type="entry name" value="Mop_domain"/>
</dbReference>
<dbReference type="PROSITE" id="PS51866">
    <property type="entry name" value="MOP"/>
    <property type="match status" value="1"/>
</dbReference>
<name>A0A2M9CET8_9CELL</name>
<dbReference type="GO" id="GO:0003677">
    <property type="term" value="F:DNA binding"/>
    <property type="evidence" value="ECO:0007669"/>
    <property type="project" value="InterPro"/>
</dbReference>
<dbReference type="Gene3D" id="2.40.50.100">
    <property type="match status" value="1"/>
</dbReference>
<evidence type="ECO:0000313" key="4">
    <source>
        <dbReference type="EMBL" id="PJJ70466.1"/>
    </source>
</evidence>
<proteinExistence type="predicted"/>
<organism evidence="4 5">
    <name type="scientific">Sediminihabitans luteus</name>
    <dbReference type="NCBI Taxonomy" id="1138585"/>
    <lineage>
        <taxon>Bacteria</taxon>
        <taxon>Bacillati</taxon>
        <taxon>Actinomycetota</taxon>
        <taxon>Actinomycetes</taxon>
        <taxon>Micrococcales</taxon>
        <taxon>Cellulomonadaceae</taxon>
        <taxon>Sediminihabitans</taxon>
    </lineage>
</organism>
<dbReference type="InterPro" id="IPR010093">
    <property type="entry name" value="SinI_DNA-bd"/>
</dbReference>
<accession>A0A2M9CET8</accession>
<dbReference type="EMBL" id="PGFE01000003">
    <property type="protein sequence ID" value="PJJ70466.1"/>
    <property type="molecule type" value="Genomic_DNA"/>
</dbReference>
<keyword evidence="5" id="KW-1185">Reference proteome</keyword>
<dbReference type="AlphaFoldDB" id="A0A2M9CET8"/>
<protein>
    <submittedName>
        <fullName evidence="4">Molybdopterin-binding protein</fullName>
    </submittedName>
</protein>
<dbReference type="InterPro" id="IPR005116">
    <property type="entry name" value="Transp-assoc_OB_typ1"/>
</dbReference>
<dbReference type="SUPFAM" id="SSF50331">
    <property type="entry name" value="MOP-like"/>
    <property type="match status" value="1"/>
</dbReference>
<dbReference type="Proteomes" id="UP000231693">
    <property type="component" value="Unassembled WGS sequence"/>
</dbReference>
<sequence length="142" mass="14659">MPEPRSDNRPTYRISEAASLLGVSDDTVRRWVDVGTLPAAKDAAGRLAVDGADLAAYAAAQTAATPDPSGIARSARNRFVGIVTAVESDRVMSQVEMVCGRQRVVSLMSTEAVHELGLVPGSLAVAVVKATTVIVETPGGAA</sequence>
<dbReference type="InterPro" id="IPR041657">
    <property type="entry name" value="HTH_17"/>
</dbReference>
<evidence type="ECO:0000256" key="2">
    <source>
        <dbReference type="PROSITE-ProRule" id="PRU01213"/>
    </source>
</evidence>
<feature type="domain" description="Mop" evidence="3">
    <location>
        <begin position="72"/>
        <end position="137"/>
    </location>
</feature>
<evidence type="ECO:0000259" key="3">
    <source>
        <dbReference type="PROSITE" id="PS51866"/>
    </source>
</evidence>
<comment type="caution">
    <text evidence="4">The sequence shown here is derived from an EMBL/GenBank/DDBJ whole genome shotgun (WGS) entry which is preliminary data.</text>
</comment>
<dbReference type="InterPro" id="IPR008995">
    <property type="entry name" value="Mo/tungstate-bd_C_term_dom"/>
</dbReference>
<gene>
    <name evidence="4" type="ORF">CLV28_2302</name>
</gene>
<dbReference type="NCBIfam" id="TIGR01764">
    <property type="entry name" value="excise"/>
    <property type="match status" value="1"/>
</dbReference>
<evidence type="ECO:0000313" key="5">
    <source>
        <dbReference type="Proteomes" id="UP000231693"/>
    </source>
</evidence>
<dbReference type="Gene3D" id="1.10.1660.10">
    <property type="match status" value="1"/>
</dbReference>
<dbReference type="Pfam" id="PF12728">
    <property type="entry name" value="HTH_17"/>
    <property type="match status" value="1"/>
</dbReference>
<evidence type="ECO:0000256" key="1">
    <source>
        <dbReference type="ARBA" id="ARBA00022505"/>
    </source>
</evidence>
<dbReference type="Pfam" id="PF03459">
    <property type="entry name" value="TOBE"/>
    <property type="match status" value="1"/>
</dbReference>
<dbReference type="OrthoDB" id="271159at2"/>